<reference evidence="1" key="1">
    <citation type="submission" date="2014-09" db="EMBL/GenBank/DDBJ databases">
        <authorList>
            <person name="Magalhaes I.L.F."/>
            <person name="Oliveira U."/>
            <person name="Santos F.R."/>
            <person name="Vidigal T.H.D.A."/>
            <person name="Brescovit A.D."/>
            <person name="Santos A.J."/>
        </authorList>
    </citation>
    <scope>NUCLEOTIDE SEQUENCE</scope>
    <source>
        <tissue evidence="1">Shoot tissue taken approximately 20 cm above the soil surface</tissue>
    </source>
</reference>
<sequence length="45" mass="5003">MPLPESQPCKSPVGNVFRHKTRIAGHFYLKEFSGLDCAIAQVTID</sequence>
<dbReference type="AlphaFoldDB" id="A0A0A9GGP5"/>
<proteinExistence type="predicted"/>
<accession>A0A0A9GGP5</accession>
<organism evidence="1">
    <name type="scientific">Arundo donax</name>
    <name type="common">Giant reed</name>
    <name type="synonym">Donax arundinaceus</name>
    <dbReference type="NCBI Taxonomy" id="35708"/>
    <lineage>
        <taxon>Eukaryota</taxon>
        <taxon>Viridiplantae</taxon>
        <taxon>Streptophyta</taxon>
        <taxon>Embryophyta</taxon>
        <taxon>Tracheophyta</taxon>
        <taxon>Spermatophyta</taxon>
        <taxon>Magnoliopsida</taxon>
        <taxon>Liliopsida</taxon>
        <taxon>Poales</taxon>
        <taxon>Poaceae</taxon>
        <taxon>PACMAD clade</taxon>
        <taxon>Arundinoideae</taxon>
        <taxon>Arundineae</taxon>
        <taxon>Arundo</taxon>
    </lineage>
</organism>
<protein>
    <submittedName>
        <fullName evidence="1">Uncharacterized protein</fullName>
    </submittedName>
</protein>
<name>A0A0A9GGP5_ARUDO</name>
<evidence type="ECO:0000313" key="1">
    <source>
        <dbReference type="EMBL" id="JAE24275.1"/>
    </source>
</evidence>
<reference evidence="1" key="2">
    <citation type="journal article" date="2015" name="Data Brief">
        <title>Shoot transcriptome of the giant reed, Arundo donax.</title>
        <authorList>
            <person name="Barrero R.A."/>
            <person name="Guerrero F.D."/>
            <person name="Moolhuijzen P."/>
            <person name="Goolsby J.A."/>
            <person name="Tidwell J."/>
            <person name="Bellgard S.E."/>
            <person name="Bellgard M.I."/>
        </authorList>
    </citation>
    <scope>NUCLEOTIDE SEQUENCE</scope>
    <source>
        <tissue evidence="1">Shoot tissue taken approximately 20 cm above the soil surface</tissue>
    </source>
</reference>
<dbReference type="EMBL" id="GBRH01173621">
    <property type="protein sequence ID" value="JAE24275.1"/>
    <property type="molecule type" value="Transcribed_RNA"/>
</dbReference>